<dbReference type="InterPro" id="IPR034149">
    <property type="entry name" value="TOPRIM_TopoI"/>
</dbReference>
<sequence length="684" mass="77961">MGKKLIIVESPTKARTISRFLGGDFVVESSYGHVRDLPKSKLGVDVEKNFEPQYVIPRKAAKAVKKLKEEAKKAEKIILATDEDREGEAIAWHLISALGLEDRPGDNIERIVFHEITKRAIEEALANPRDLDMERVNAQQARRILDRLVGYKLSPFLWKKIYRGLSAGRVQSVAVRLIVEREREIEKFKPEEYWTVSGIFSQKNTGNEFEANLSKVDGKALEKFAIPNEAEAKKITGRLTDALWTVSNVEKKATTKNPFPPFTTSTLQQDAFRRLGFSAKRTMVVAQQLYEGVEIGQEGPVGLITYMRTDSLNLSADSVKEAKKFLAGEVGKSYALPSPRIFKTSSKGAQEAHEAIRPTDPARTPESIKQYLDHSQFRLYDLVWRRFIASQMPQALFDTTSVDAENVRNDSNSSNNSNVYTFRATGQVMKFDGFLKIYPTKFTETILPALEQNEELLCKEIKPIQHFTEPPPRFTEASLVKTLEENGIGRPSTYAPIISTIQDRGYVERFERRNLKPKEIGFIVNDMLVEHFPEIVDVQFTARMEGDLDEIAEGTKEWRPVIKEFYDPFAKHLAEKYEQVEKQNMIEETDEVCEKCGKPMVIRHGRFGKFLACSGFPECKNTKTLKNNAEAINMKCPKCTEGNIIIRRTKRGRVFFGCSRYPACDYASWTDPRKPPEEKIKKEE</sequence>
<dbReference type="InterPro" id="IPR013824">
    <property type="entry name" value="Topo_IA_cen_sub1"/>
</dbReference>
<evidence type="ECO:0000256" key="4">
    <source>
        <dbReference type="ARBA" id="ARBA00022771"/>
    </source>
</evidence>
<dbReference type="SMART" id="SM00436">
    <property type="entry name" value="TOP1Bc"/>
    <property type="match status" value="1"/>
</dbReference>
<evidence type="ECO:0000256" key="10">
    <source>
        <dbReference type="HAMAP-Rule" id="MF_00952"/>
    </source>
</evidence>
<dbReference type="PROSITE" id="PS52039">
    <property type="entry name" value="TOPO_IA_2"/>
    <property type="match status" value="1"/>
</dbReference>
<dbReference type="Gene3D" id="1.10.290.10">
    <property type="entry name" value="Topoisomerase I, domain 4"/>
    <property type="match status" value="1"/>
</dbReference>
<evidence type="ECO:0000256" key="9">
    <source>
        <dbReference type="ARBA" id="ARBA00023235"/>
    </source>
</evidence>
<keyword evidence="4" id="KW-0863">Zinc-finger</keyword>
<dbReference type="Gene3D" id="3.30.65.10">
    <property type="entry name" value="Bacterial Topoisomerase I, domain 1"/>
    <property type="match status" value="2"/>
</dbReference>
<comment type="catalytic activity">
    <reaction evidence="1 10">
        <text>ATP-independent breakage of single-stranded DNA, followed by passage and rejoining.</text>
        <dbReference type="EC" id="5.6.2.1"/>
    </reaction>
</comment>
<feature type="region of interest" description="Interaction with DNA" evidence="10">
    <location>
        <begin position="166"/>
        <end position="171"/>
    </location>
</feature>
<dbReference type="Gene3D" id="2.70.20.10">
    <property type="entry name" value="Topoisomerase I, domain 3"/>
    <property type="match status" value="1"/>
</dbReference>
<feature type="active site" description="O-(5'-phospho-DNA)-tyrosine intermediate" evidence="10">
    <location>
        <position position="306"/>
    </location>
</feature>
<dbReference type="GO" id="GO:0005694">
    <property type="term" value="C:chromosome"/>
    <property type="evidence" value="ECO:0007669"/>
    <property type="project" value="InterPro"/>
</dbReference>
<dbReference type="InterPro" id="IPR005733">
    <property type="entry name" value="TopoI_bac-type"/>
</dbReference>
<dbReference type="PRINTS" id="PR00417">
    <property type="entry name" value="PRTPISMRASEI"/>
</dbReference>
<proteinExistence type="inferred from homology"/>
<evidence type="ECO:0000313" key="14">
    <source>
        <dbReference type="Proteomes" id="UP000034201"/>
    </source>
</evidence>
<dbReference type="InterPro" id="IPR000380">
    <property type="entry name" value="Topo_IA"/>
</dbReference>
<dbReference type="AlphaFoldDB" id="A0A0G1ZIN4"/>
<dbReference type="InterPro" id="IPR003602">
    <property type="entry name" value="Topo_IA_DNA-bd_dom"/>
</dbReference>
<dbReference type="Gene3D" id="3.40.50.140">
    <property type="match status" value="1"/>
</dbReference>
<accession>A0A0G1ZIN4</accession>
<dbReference type="PANTHER" id="PTHR42785">
    <property type="entry name" value="DNA TOPOISOMERASE, TYPE IA, CORE"/>
    <property type="match status" value="1"/>
</dbReference>
<dbReference type="SMART" id="SM00437">
    <property type="entry name" value="TOP1Ac"/>
    <property type="match status" value="1"/>
</dbReference>
<dbReference type="SUPFAM" id="SSF56712">
    <property type="entry name" value="Prokaryotic type I DNA topoisomerase"/>
    <property type="match status" value="1"/>
</dbReference>
<evidence type="ECO:0000259" key="12">
    <source>
        <dbReference type="PROSITE" id="PS52039"/>
    </source>
</evidence>
<dbReference type="GO" id="GO:0003917">
    <property type="term" value="F:DNA topoisomerase type I (single strand cut, ATP-independent) activity"/>
    <property type="evidence" value="ECO:0007669"/>
    <property type="project" value="UniProtKB-UniRule"/>
</dbReference>
<dbReference type="InterPro" id="IPR013498">
    <property type="entry name" value="Topo_IA_Znf"/>
</dbReference>
<dbReference type="HAMAP" id="MF_00952">
    <property type="entry name" value="Topoisom_1_prok"/>
    <property type="match status" value="1"/>
</dbReference>
<keyword evidence="9 10" id="KW-0413">Isomerase</keyword>
<evidence type="ECO:0000259" key="11">
    <source>
        <dbReference type="PROSITE" id="PS50880"/>
    </source>
</evidence>
<comment type="subunit">
    <text evidence="10">Monomer.</text>
</comment>
<dbReference type="InterPro" id="IPR013826">
    <property type="entry name" value="Topo_IA_cen_sub3"/>
</dbReference>
<keyword evidence="6" id="KW-0460">Magnesium</keyword>
<evidence type="ECO:0000313" key="13">
    <source>
        <dbReference type="EMBL" id="KKW19174.1"/>
    </source>
</evidence>
<evidence type="ECO:0000256" key="5">
    <source>
        <dbReference type="ARBA" id="ARBA00022833"/>
    </source>
</evidence>
<dbReference type="EC" id="5.6.2.1" evidence="10"/>
<dbReference type="CDD" id="cd03363">
    <property type="entry name" value="TOPRIM_TopoIA_TopoI"/>
    <property type="match status" value="1"/>
</dbReference>
<dbReference type="EMBL" id="LCQQ01000062">
    <property type="protein sequence ID" value="KKW19174.1"/>
    <property type="molecule type" value="Genomic_DNA"/>
</dbReference>
<dbReference type="Pfam" id="PF01396">
    <property type="entry name" value="Zn_ribbon_Top1"/>
    <property type="match status" value="2"/>
</dbReference>
<dbReference type="InterPro" id="IPR023406">
    <property type="entry name" value="Topo_IA_AS"/>
</dbReference>
<dbReference type="Gene3D" id="1.10.460.10">
    <property type="entry name" value="Topoisomerase I, domain 2"/>
    <property type="match status" value="1"/>
</dbReference>
<keyword evidence="7 10" id="KW-0799">Topoisomerase</keyword>
<evidence type="ECO:0000256" key="7">
    <source>
        <dbReference type="ARBA" id="ARBA00023029"/>
    </source>
</evidence>
<dbReference type="NCBIfam" id="TIGR01051">
    <property type="entry name" value="topA_bact"/>
    <property type="match status" value="1"/>
</dbReference>
<evidence type="ECO:0000256" key="8">
    <source>
        <dbReference type="ARBA" id="ARBA00023125"/>
    </source>
</evidence>
<feature type="domain" description="Toprim" evidence="11">
    <location>
        <begin position="3"/>
        <end position="116"/>
    </location>
</feature>
<reference evidence="13 14" key="1">
    <citation type="journal article" date="2015" name="Nature">
        <title>rRNA introns, odd ribosomes, and small enigmatic genomes across a large radiation of phyla.</title>
        <authorList>
            <person name="Brown C.T."/>
            <person name="Hug L.A."/>
            <person name="Thomas B.C."/>
            <person name="Sharon I."/>
            <person name="Castelle C.J."/>
            <person name="Singh A."/>
            <person name="Wilkins M.J."/>
            <person name="Williams K.H."/>
            <person name="Banfield J.F."/>
        </authorList>
    </citation>
    <scope>NUCLEOTIDE SEQUENCE [LARGE SCALE GENOMIC DNA]</scope>
</reference>
<dbReference type="PROSITE" id="PS00396">
    <property type="entry name" value="TOPO_IA_1"/>
    <property type="match status" value="1"/>
</dbReference>
<comment type="function">
    <text evidence="10">Releases the supercoiling and torsional tension of DNA, which is introduced during the DNA replication and transcription, by transiently cleaving and rejoining one strand of the DNA duplex. Introduces a single-strand break via transesterification at a target site in duplex DNA. The scissile phosphodiester is attacked by the catalytic tyrosine of the enzyme, resulting in the formation of a DNA-(5'-phosphotyrosyl)-enzyme intermediate and the expulsion of a 3'-OH DNA strand. The free DNA strand then undergoes passage around the unbroken strand, thus removing DNA supercoils. Finally, in the religation step, the DNA 3'-OH attacks the covalent intermediate to expel the active-site tyrosine and restore the DNA phosphodiester backbone.</text>
</comment>
<feature type="site" description="Interaction with DNA" evidence="10">
    <location>
        <position position="142"/>
    </location>
</feature>
<dbReference type="PANTHER" id="PTHR42785:SF1">
    <property type="entry name" value="DNA TOPOISOMERASE"/>
    <property type="match status" value="1"/>
</dbReference>
<protein>
    <recommendedName>
        <fullName evidence="10">DNA topoisomerase 1</fullName>
        <ecNumber evidence="10">5.6.2.1</ecNumber>
    </recommendedName>
    <alternativeName>
        <fullName evidence="10">DNA topoisomerase I</fullName>
    </alternativeName>
</protein>
<dbReference type="Pfam" id="PF01131">
    <property type="entry name" value="Topoisom_bac"/>
    <property type="match status" value="1"/>
</dbReference>
<dbReference type="SUPFAM" id="SSF57783">
    <property type="entry name" value="Zinc beta-ribbon"/>
    <property type="match status" value="1"/>
</dbReference>
<dbReference type="PATRIC" id="fig|1618608.3.peg.779"/>
<dbReference type="InterPro" id="IPR006171">
    <property type="entry name" value="TOPRIM_dom"/>
</dbReference>
<dbReference type="Pfam" id="PF01751">
    <property type="entry name" value="Toprim"/>
    <property type="match status" value="1"/>
</dbReference>
<feature type="site" description="Interaction with DNA" evidence="10">
    <location>
        <position position="33"/>
    </location>
</feature>
<organism evidence="13 14">
    <name type="scientific">Candidatus Adlerbacteria bacterium GW2011_GWC1_50_9</name>
    <dbReference type="NCBI Taxonomy" id="1618608"/>
    <lineage>
        <taxon>Bacteria</taxon>
        <taxon>Candidatus Adleribacteriota</taxon>
    </lineage>
</organism>
<feature type="site" description="Interaction with DNA" evidence="10">
    <location>
        <position position="146"/>
    </location>
</feature>
<evidence type="ECO:0000256" key="2">
    <source>
        <dbReference type="ARBA" id="ARBA00009446"/>
    </source>
</evidence>
<dbReference type="PROSITE" id="PS50880">
    <property type="entry name" value="TOPRIM"/>
    <property type="match status" value="1"/>
</dbReference>
<dbReference type="GO" id="GO:0008270">
    <property type="term" value="F:zinc ion binding"/>
    <property type="evidence" value="ECO:0007669"/>
    <property type="project" value="UniProtKB-KW"/>
</dbReference>
<evidence type="ECO:0000256" key="1">
    <source>
        <dbReference type="ARBA" id="ARBA00000213"/>
    </source>
</evidence>
<keyword evidence="8 10" id="KW-0238">DNA-binding</keyword>
<evidence type="ECO:0000256" key="6">
    <source>
        <dbReference type="ARBA" id="ARBA00022842"/>
    </source>
</evidence>
<comment type="similarity">
    <text evidence="2 10">Belongs to the type IA topoisomerase family.</text>
</comment>
<dbReference type="InterPro" id="IPR013497">
    <property type="entry name" value="Topo_IA_cen"/>
</dbReference>
<dbReference type="InterPro" id="IPR003601">
    <property type="entry name" value="Topo_IA_2"/>
</dbReference>
<dbReference type="GO" id="GO:0003677">
    <property type="term" value="F:DNA binding"/>
    <property type="evidence" value="ECO:0007669"/>
    <property type="project" value="UniProtKB-KW"/>
</dbReference>
<dbReference type="SMART" id="SM00493">
    <property type="entry name" value="TOPRIM"/>
    <property type="match status" value="1"/>
</dbReference>
<feature type="site" description="Interaction with DNA" evidence="10">
    <location>
        <position position="504"/>
    </location>
</feature>
<dbReference type="GO" id="GO:0006265">
    <property type="term" value="P:DNA topological change"/>
    <property type="evidence" value="ECO:0007669"/>
    <property type="project" value="UniProtKB-UniRule"/>
</dbReference>
<dbReference type="InterPro" id="IPR013825">
    <property type="entry name" value="Topo_IA_cen_sub2"/>
</dbReference>
<evidence type="ECO:0000256" key="3">
    <source>
        <dbReference type="ARBA" id="ARBA00022723"/>
    </source>
</evidence>
<dbReference type="CDD" id="cd00186">
    <property type="entry name" value="TOP1Ac"/>
    <property type="match status" value="1"/>
</dbReference>
<comment type="caution">
    <text evidence="13">The sequence shown here is derived from an EMBL/GenBank/DDBJ whole genome shotgun (WGS) entry which is preliminary data.</text>
</comment>
<feature type="site" description="Interaction with DNA" evidence="10">
    <location>
        <position position="151"/>
    </location>
</feature>
<dbReference type="InterPro" id="IPR028612">
    <property type="entry name" value="Topoisom_1_IA"/>
</dbReference>
<feature type="site" description="Interaction with DNA" evidence="10">
    <location>
        <position position="158"/>
    </location>
</feature>
<keyword evidence="3" id="KW-0479">Metal-binding</keyword>
<feature type="domain" description="Topo IA-type catalytic" evidence="12">
    <location>
        <begin position="132"/>
        <end position="573"/>
    </location>
</feature>
<dbReference type="Proteomes" id="UP000034201">
    <property type="component" value="Unassembled WGS sequence"/>
</dbReference>
<feature type="site" description="Interaction with DNA" evidence="10">
    <location>
        <position position="308"/>
    </location>
</feature>
<feature type="site" description="Interaction with DNA" evidence="10">
    <location>
        <position position="143"/>
    </location>
</feature>
<name>A0A0G1ZIN4_9BACT</name>
<gene>
    <name evidence="10" type="primary">topA</name>
    <name evidence="13" type="ORF">UY61_C0062G0003</name>
</gene>
<keyword evidence="5" id="KW-0862">Zinc</keyword>
<dbReference type="InterPro" id="IPR023405">
    <property type="entry name" value="Topo_IA_core_domain"/>
</dbReference>